<feature type="compositionally biased region" description="Polar residues" evidence="2">
    <location>
        <begin position="1"/>
        <end position="16"/>
    </location>
</feature>
<feature type="coiled-coil region" evidence="1">
    <location>
        <begin position="106"/>
        <end position="140"/>
    </location>
</feature>
<dbReference type="EMBL" id="JAKVPY010000028">
    <property type="protein sequence ID" value="MCH4565058.1"/>
    <property type="molecule type" value="Genomic_DNA"/>
</dbReference>
<evidence type="ECO:0000313" key="3">
    <source>
        <dbReference type="EMBL" id="MCH4565058.1"/>
    </source>
</evidence>
<name>A0ABS9RYZ4_9GAMM</name>
<dbReference type="InterPro" id="IPR025048">
    <property type="entry name" value="DUF3987"/>
</dbReference>
<accession>A0ABS9RYZ4</accession>
<comment type="caution">
    <text evidence="3">The sequence shown here is derived from an EMBL/GenBank/DDBJ whole genome shotgun (WGS) entry which is preliminary data.</text>
</comment>
<protein>
    <submittedName>
        <fullName evidence="3">DUF3987 domain-containing protein</fullName>
    </submittedName>
</protein>
<keyword evidence="1" id="KW-0175">Coiled coil</keyword>
<sequence length="532" mass="61012">MTQFYQDEGPSNSPFAQENGFEGDWPAYDEHSRFESMTQEVAQHVEVAPEMARTAALSAMAMACQGVVDAAYPNNHVVPTSLYVLTIAETGERKTALENWMFKPIRDYQKAKKMESQNELEEYNRQLKNWQSDDRALTKLRTKAFVDGESTEEIELRQAGLHKNKPKPPKNHQMLYENITPIALAYGLYENIPMACLLSSEAGNIMEGKAMEDLPMLNSLWSGSPLDVTRRTSPSFTLDDPRLTVALMAQPKVINRFLEKRGEEAMDNGFLSRFLVIKPRSMVGIREGKGRAVNPGVMERFHSRATELLEESFEILEKSDRQRKVLEFTPSAKELWNEIHSGIEKAMAEHGHYEHARGHGNKLMDNITRVAAIIHTFEGYEGEIDTPLLEYSWHLCKRHSYHFMQHIAGDPEIVINTNQLVREIRRLGDESIDETYHIKKSHLRRNVRSKELRESEHLDAAINLLKQLGHIEEKRKGNLSFSETIIGITDPKFKNGIDYYVKEVARFDSQEKFIEGRGAYMGFILNNDHDKK</sequence>
<dbReference type="RefSeq" id="WP_240569591.1">
    <property type="nucleotide sequence ID" value="NZ_JAKVPY010000028.1"/>
</dbReference>
<organism evidence="3 4">
    <name type="scientific">Halomonas flagellata</name>
    <dbReference type="NCBI Taxonomy" id="2920385"/>
    <lineage>
        <taxon>Bacteria</taxon>
        <taxon>Pseudomonadati</taxon>
        <taxon>Pseudomonadota</taxon>
        <taxon>Gammaproteobacteria</taxon>
        <taxon>Oceanospirillales</taxon>
        <taxon>Halomonadaceae</taxon>
        <taxon>Halomonas</taxon>
    </lineage>
</organism>
<reference evidence="3 4" key="1">
    <citation type="submission" date="2022-02" db="EMBL/GenBank/DDBJ databases">
        <title>Halomonas fukangensis sp. nov., a halophilic bacterium isolated from a bulk soil of Kalidium foliatum at Fukang.</title>
        <authorList>
            <person name="Huang Y."/>
        </authorList>
    </citation>
    <scope>NUCLEOTIDE SEQUENCE [LARGE SCALE GENOMIC DNA]</scope>
    <source>
        <strain evidence="3 4">EGI 63088</strain>
    </source>
</reference>
<keyword evidence="4" id="KW-1185">Reference proteome</keyword>
<dbReference type="Pfam" id="PF13148">
    <property type="entry name" value="DUF3987"/>
    <property type="match status" value="1"/>
</dbReference>
<evidence type="ECO:0000256" key="1">
    <source>
        <dbReference type="SAM" id="Coils"/>
    </source>
</evidence>
<evidence type="ECO:0000313" key="4">
    <source>
        <dbReference type="Proteomes" id="UP001202117"/>
    </source>
</evidence>
<dbReference type="Proteomes" id="UP001202117">
    <property type="component" value="Unassembled WGS sequence"/>
</dbReference>
<gene>
    <name evidence="3" type="ORF">MKP05_18325</name>
</gene>
<proteinExistence type="predicted"/>
<evidence type="ECO:0000256" key="2">
    <source>
        <dbReference type="SAM" id="MobiDB-lite"/>
    </source>
</evidence>
<feature type="region of interest" description="Disordered" evidence="2">
    <location>
        <begin position="1"/>
        <end position="22"/>
    </location>
</feature>